<keyword evidence="2" id="KW-1185">Reference proteome</keyword>
<gene>
    <name evidence="1" type="ORF">ALC62_08854</name>
</gene>
<name>A0A195CI28_9HYME</name>
<dbReference type="EMBL" id="KQ977721">
    <property type="protein sequence ID" value="KYN00363.1"/>
    <property type="molecule type" value="Genomic_DNA"/>
</dbReference>
<organism evidence="1 2">
    <name type="scientific">Cyphomyrmex costatus</name>
    <dbReference type="NCBI Taxonomy" id="456900"/>
    <lineage>
        <taxon>Eukaryota</taxon>
        <taxon>Metazoa</taxon>
        <taxon>Ecdysozoa</taxon>
        <taxon>Arthropoda</taxon>
        <taxon>Hexapoda</taxon>
        <taxon>Insecta</taxon>
        <taxon>Pterygota</taxon>
        <taxon>Neoptera</taxon>
        <taxon>Endopterygota</taxon>
        <taxon>Hymenoptera</taxon>
        <taxon>Apocrita</taxon>
        <taxon>Aculeata</taxon>
        <taxon>Formicoidea</taxon>
        <taxon>Formicidae</taxon>
        <taxon>Myrmicinae</taxon>
        <taxon>Cyphomyrmex</taxon>
    </lineage>
</organism>
<evidence type="ECO:0000313" key="2">
    <source>
        <dbReference type="Proteomes" id="UP000078542"/>
    </source>
</evidence>
<evidence type="ECO:0000313" key="1">
    <source>
        <dbReference type="EMBL" id="KYN00363.1"/>
    </source>
</evidence>
<proteinExistence type="predicted"/>
<accession>A0A195CI28</accession>
<dbReference type="AlphaFoldDB" id="A0A195CI28"/>
<reference evidence="1 2" key="1">
    <citation type="submission" date="2016-03" db="EMBL/GenBank/DDBJ databases">
        <title>Cyphomyrmex costatus WGS genome.</title>
        <authorList>
            <person name="Nygaard S."/>
            <person name="Hu H."/>
            <person name="Boomsma J."/>
            <person name="Zhang G."/>
        </authorList>
    </citation>
    <scope>NUCLEOTIDE SEQUENCE [LARGE SCALE GENOMIC DNA]</scope>
    <source>
        <strain evidence="1">MS0001</strain>
        <tissue evidence="1">Whole body</tissue>
    </source>
</reference>
<dbReference type="Proteomes" id="UP000078542">
    <property type="component" value="Unassembled WGS sequence"/>
</dbReference>
<protein>
    <submittedName>
        <fullName evidence="1">Uncharacterized protein</fullName>
    </submittedName>
</protein>
<sequence>MNLPMNEGSFAEHKVEFSVQSGPRLCNRRGVCQHGHGSLHLRQITARSRKTALGTYFPPPVSLKKVWKPSSLEQVCGGSIPSGCMPCSKQYSSQQALPICTPPWPIWIESTSRYRF</sequence>